<dbReference type="FunFam" id="3.80.10.10:FF:000299">
    <property type="entry name" value="Piriformospora indica-insensitive protein 2"/>
    <property type="match status" value="1"/>
</dbReference>
<evidence type="ECO:0000256" key="3">
    <source>
        <dbReference type="ARBA" id="ARBA00022614"/>
    </source>
</evidence>
<keyword evidence="4 8" id="KW-0732">Signal</keyword>
<dbReference type="GO" id="GO:0005886">
    <property type="term" value="C:plasma membrane"/>
    <property type="evidence" value="ECO:0007669"/>
    <property type="project" value="UniProtKB-SubCell"/>
</dbReference>
<evidence type="ECO:0000256" key="8">
    <source>
        <dbReference type="SAM" id="SignalP"/>
    </source>
</evidence>
<name>A0AAQ3K8D9_9LILI</name>
<keyword evidence="6" id="KW-0472">Membrane</keyword>
<dbReference type="FunFam" id="3.80.10.10:FF:000269">
    <property type="entry name" value="Piriformospora indica-insensitive protein 2"/>
    <property type="match status" value="1"/>
</dbReference>
<sequence>MRKMTTPWTFLLLTLLLSHALSEPESSIAPMEKTEQQALYSVIQDLVGKWWNGSDLYPDPCGWTQIQGVSCDLFDGLWYVTTLSIGPILENSLECAEDPKFNPLLFELKHLKTLSFFNCLSSHKHITLPSSNWEKLAGSLENLEFRSNRALVGEVPTNLGQLSNLKSLVLVENSLFGKLPMELGKLTHLKRLILSGNKFSGAIPAPLFNKWTELLILDLSMNSLNGSLPTSLGSLSSLLKLDLSNNQFNGGLPPDIGNLRQLSLLDLRNNSLSGASPKSLMGMESLEDLLLSYNPWGGDLVEFEFENLRNLTTLDLSHMGLTGTIPEAIASLKRLRYLALDYNHLSGSVPSKFAALPSLTALYLNGNNLTGSLEFPERFYRRMGKRFASWNNPNLCYNAVVMDTGNVPHGIAQCKQGQEPSTGISNSNTRVDSGNPEENSGLVATSWLPASSVSGIWWGILVQEAVIMSLLVMFL</sequence>
<feature type="chain" id="PRO_5042925151" evidence="8">
    <location>
        <begin position="23"/>
        <end position="475"/>
    </location>
</feature>
<dbReference type="Gene3D" id="3.80.10.10">
    <property type="entry name" value="Ribonuclease Inhibitor"/>
    <property type="match status" value="3"/>
</dbReference>
<dbReference type="GO" id="GO:0051707">
    <property type="term" value="P:response to other organism"/>
    <property type="evidence" value="ECO:0007669"/>
    <property type="project" value="UniProtKB-ARBA"/>
</dbReference>
<evidence type="ECO:0000256" key="1">
    <source>
        <dbReference type="ARBA" id="ARBA00004236"/>
    </source>
</evidence>
<evidence type="ECO:0000313" key="10">
    <source>
        <dbReference type="Proteomes" id="UP001327560"/>
    </source>
</evidence>
<keyword evidence="10" id="KW-1185">Reference proteome</keyword>
<feature type="compositionally biased region" description="Polar residues" evidence="7">
    <location>
        <begin position="415"/>
        <end position="438"/>
    </location>
</feature>
<dbReference type="PANTHER" id="PTHR48010">
    <property type="entry name" value="OS05G0588300 PROTEIN"/>
    <property type="match status" value="1"/>
</dbReference>
<feature type="region of interest" description="Disordered" evidence="7">
    <location>
        <begin position="414"/>
        <end position="438"/>
    </location>
</feature>
<dbReference type="SUPFAM" id="SSF52058">
    <property type="entry name" value="L domain-like"/>
    <property type="match status" value="1"/>
</dbReference>
<keyword evidence="2" id="KW-1003">Cell membrane</keyword>
<reference evidence="9 10" key="1">
    <citation type="submission" date="2023-10" db="EMBL/GenBank/DDBJ databases">
        <title>Chromosome-scale genome assembly provides insights into flower coloration mechanisms of Canna indica.</title>
        <authorList>
            <person name="Li C."/>
        </authorList>
    </citation>
    <scope>NUCLEOTIDE SEQUENCE [LARGE SCALE GENOMIC DNA]</scope>
    <source>
        <tissue evidence="9">Flower</tissue>
    </source>
</reference>
<feature type="signal peptide" evidence="8">
    <location>
        <begin position="1"/>
        <end position="22"/>
    </location>
</feature>
<evidence type="ECO:0000256" key="5">
    <source>
        <dbReference type="ARBA" id="ARBA00022737"/>
    </source>
</evidence>
<accession>A0AAQ3K8D9</accession>
<dbReference type="Pfam" id="PF13855">
    <property type="entry name" value="LRR_8"/>
    <property type="match status" value="2"/>
</dbReference>
<keyword evidence="3" id="KW-0433">Leucine-rich repeat</keyword>
<dbReference type="AlphaFoldDB" id="A0AAQ3K8D9"/>
<evidence type="ECO:0000256" key="6">
    <source>
        <dbReference type="ARBA" id="ARBA00023136"/>
    </source>
</evidence>
<dbReference type="EMBL" id="CP136892">
    <property type="protein sequence ID" value="WOL02900.1"/>
    <property type="molecule type" value="Genomic_DNA"/>
</dbReference>
<evidence type="ECO:0000256" key="2">
    <source>
        <dbReference type="ARBA" id="ARBA00022475"/>
    </source>
</evidence>
<dbReference type="InterPro" id="IPR001611">
    <property type="entry name" value="Leu-rich_rpt"/>
</dbReference>
<dbReference type="SMART" id="SM00369">
    <property type="entry name" value="LRR_TYP"/>
    <property type="match status" value="5"/>
</dbReference>
<protein>
    <submittedName>
        <fullName evidence="9">Piriformospora indica-insensitive protein 2-like</fullName>
    </submittedName>
</protein>
<gene>
    <name evidence="9" type="ORF">Cni_G11619</name>
</gene>
<dbReference type="InterPro" id="IPR050994">
    <property type="entry name" value="At_inactive_RLKs"/>
</dbReference>
<dbReference type="InterPro" id="IPR003591">
    <property type="entry name" value="Leu-rich_rpt_typical-subtyp"/>
</dbReference>
<dbReference type="PANTHER" id="PTHR48010:SF5">
    <property type="entry name" value="PROTEIN TOO MANY MOUTHS"/>
    <property type="match status" value="1"/>
</dbReference>
<dbReference type="FunFam" id="3.80.10.10:FF:000375">
    <property type="entry name" value="Piriformospora indica-insensitive protein 2"/>
    <property type="match status" value="1"/>
</dbReference>
<evidence type="ECO:0000256" key="4">
    <source>
        <dbReference type="ARBA" id="ARBA00022729"/>
    </source>
</evidence>
<keyword evidence="5" id="KW-0677">Repeat</keyword>
<evidence type="ECO:0000256" key="7">
    <source>
        <dbReference type="SAM" id="MobiDB-lite"/>
    </source>
</evidence>
<dbReference type="Pfam" id="PF00560">
    <property type="entry name" value="LRR_1"/>
    <property type="match status" value="2"/>
</dbReference>
<dbReference type="Proteomes" id="UP001327560">
    <property type="component" value="Chromosome 3"/>
</dbReference>
<proteinExistence type="predicted"/>
<dbReference type="InterPro" id="IPR032675">
    <property type="entry name" value="LRR_dom_sf"/>
</dbReference>
<organism evidence="9 10">
    <name type="scientific">Canna indica</name>
    <name type="common">Indian-shot</name>
    <dbReference type="NCBI Taxonomy" id="4628"/>
    <lineage>
        <taxon>Eukaryota</taxon>
        <taxon>Viridiplantae</taxon>
        <taxon>Streptophyta</taxon>
        <taxon>Embryophyta</taxon>
        <taxon>Tracheophyta</taxon>
        <taxon>Spermatophyta</taxon>
        <taxon>Magnoliopsida</taxon>
        <taxon>Liliopsida</taxon>
        <taxon>Zingiberales</taxon>
        <taxon>Cannaceae</taxon>
        <taxon>Canna</taxon>
    </lineage>
</organism>
<evidence type="ECO:0000313" key="9">
    <source>
        <dbReference type="EMBL" id="WOL02900.1"/>
    </source>
</evidence>
<comment type="subcellular location">
    <subcellularLocation>
        <location evidence="1">Cell membrane</location>
    </subcellularLocation>
</comment>